<dbReference type="RefSeq" id="WP_006187946.1">
    <property type="nucleotide sequence ID" value="NZ_ACYH01000012.1"/>
</dbReference>
<dbReference type="AlphaFoldDB" id="C8PN32"/>
<evidence type="ECO:0000256" key="3">
    <source>
        <dbReference type="ARBA" id="ARBA00022679"/>
    </source>
</evidence>
<dbReference type="PRINTS" id="PR00508">
    <property type="entry name" value="S21N4MTFRASE"/>
</dbReference>
<evidence type="ECO:0000259" key="8">
    <source>
        <dbReference type="Pfam" id="PF01555"/>
    </source>
</evidence>
<keyword evidence="4" id="KW-0949">S-adenosyl-L-methionine</keyword>
<feature type="domain" description="RAMA" evidence="9">
    <location>
        <begin position="276"/>
        <end position="368"/>
    </location>
</feature>
<dbReference type="PROSITE" id="PS00092">
    <property type="entry name" value="N6_MTASE"/>
    <property type="match status" value="1"/>
</dbReference>
<evidence type="ECO:0000256" key="4">
    <source>
        <dbReference type="ARBA" id="ARBA00022691"/>
    </source>
</evidence>
<dbReference type="InterPro" id="IPR002052">
    <property type="entry name" value="DNA_methylase_N6_adenine_CS"/>
</dbReference>
<name>C8PN32_9SPIR</name>
<evidence type="ECO:0000313" key="10">
    <source>
        <dbReference type="EMBL" id="EEV21175.1"/>
    </source>
</evidence>
<evidence type="ECO:0000256" key="7">
    <source>
        <dbReference type="RuleBase" id="RU362026"/>
    </source>
</evidence>
<keyword evidence="6" id="KW-0238">DNA-binding</keyword>
<evidence type="ECO:0000256" key="1">
    <source>
        <dbReference type="ARBA" id="ARBA00006594"/>
    </source>
</evidence>
<dbReference type="OrthoDB" id="9773571at2"/>
<keyword evidence="5" id="KW-0235">DNA replication</keyword>
<dbReference type="STRING" id="596324.TREVI0001_1536"/>
<evidence type="ECO:0000256" key="5">
    <source>
        <dbReference type="ARBA" id="ARBA00022705"/>
    </source>
</evidence>
<dbReference type="Proteomes" id="UP000004509">
    <property type="component" value="Unassembled WGS sequence"/>
</dbReference>
<dbReference type="GO" id="GO:0008170">
    <property type="term" value="F:N-methyltransferase activity"/>
    <property type="evidence" value="ECO:0007669"/>
    <property type="project" value="InterPro"/>
</dbReference>
<proteinExistence type="inferred from homology"/>
<dbReference type="EC" id="2.1.1.-" evidence="7"/>
<keyword evidence="3 10" id="KW-0808">Transferase</keyword>
<evidence type="ECO:0000313" key="11">
    <source>
        <dbReference type="Proteomes" id="UP000004509"/>
    </source>
</evidence>
<evidence type="ECO:0000259" key="9">
    <source>
        <dbReference type="Pfam" id="PF18755"/>
    </source>
</evidence>
<dbReference type="eggNOG" id="COG2189">
    <property type="taxonomic scope" value="Bacteria"/>
</dbReference>
<accession>C8PN32</accession>
<keyword evidence="2 10" id="KW-0489">Methyltransferase</keyword>
<dbReference type="Pfam" id="PF01555">
    <property type="entry name" value="N6_N4_Mtase"/>
    <property type="match status" value="1"/>
</dbReference>
<dbReference type="GO" id="GO:0032259">
    <property type="term" value="P:methylation"/>
    <property type="evidence" value="ECO:0007669"/>
    <property type="project" value="UniProtKB-KW"/>
</dbReference>
<protein>
    <recommendedName>
        <fullName evidence="7">Methyltransferase</fullName>
        <ecNumber evidence="7">2.1.1.-</ecNumber>
    </recommendedName>
</protein>
<evidence type="ECO:0000256" key="6">
    <source>
        <dbReference type="ARBA" id="ARBA00023125"/>
    </source>
</evidence>
<dbReference type="Gene3D" id="3.40.50.150">
    <property type="entry name" value="Vaccinia Virus protein VP39"/>
    <property type="match status" value="1"/>
</dbReference>
<dbReference type="InterPro" id="IPR029063">
    <property type="entry name" value="SAM-dependent_MTases_sf"/>
</dbReference>
<dbReference type="GO" id="GO:0006260">
    <property type="term" value="P:DNA replication"/>
    <property type="evidence" value="ECO:0007669"/>
    <property type="project" value="UniProtKB-KW"/>
</dbReference>
<evidence type="ECO:0000256" key="2">
    <source>
        <dbReference type="ARBA" id="ARBA00022603"/>
    </source>
</evidence>
<dbReference type="InterPro" id="IPR040843">
    <property type="entry name" value="RAMA"/>
</dbReference>
<dbReference type="InterPro" id="IPR002941">
    <property type="entry name" value="DNA_methylase_N4/N6"/>
</dbReference>
<dbReference type="GO" id="GO:0003677">
    <property type="term" value="F:DNA binding"/>
    <property type="evidence" value="ECO:0007669"/>
    <property type="project" value="UniProtKB-KW"/>
</dbReference>
<sequence>MSTYTIINGNCIEELKKIEANSINLIFADPPYWMRVSGVLKRVEGTDYDGCADEWDNQFESLDDYIEFTRNWLKECYRVLSPNGSMWVIGGMQCIYSIGNAMQEIGYWLINDIIWYKTNPTPNFMGTRLNNSHETLIWATKSQKAKYTFHYKTAKELNTDTVLVSDYEKGIRKQMGSIWRFPVCSGNERIKDDAGKKLHSTQKPFALLYRIVAICSNIGDTVLDPFGGTFTTGAAAIQCGRNFIGIDASELYCKYGEKRLSETKEMIGNIEKATFDIKPIKVDFIDLIKNNFLLPDEKFFLKNSDSFAILKSDGKIELPSKNIVTDIHKGAAILGNKKAARVNGFDFWYVERNNKRKSIKDIREDYRKIIAG</sequence>
<dbReference type="SUPFAM" id="SSF53335">
    <property type="entry name" value="S-adenosyl-L-methionine-dependent methyltransferases"/>
    <property type="match status" value="1"/>
</dbReference>
<organism evidence="10 11">
    <name type="scientific">Treponema vincentii ATCC 35580</name>
    <dbReference type="NCBI Taxonomy" id="596324"/>
    <lineage>
        <taxon>Bacteria</taxon>
        <taxon>Pseudomonadati</taxon>
        <taxon>Spirochaetota</taxon>
        <taxon>Spirochaetia</taxon>
        <taxon>Spirochaetales</taxon>
        <taxon>Treponemataceae</taxon>
        <taxon>Treponema</taxon>
    </lineage>
</organism>
<feature type="domain" description="DNA methylase N-4/N-6" evidence="8">
    <location>
        <begin position="23"/>
        <end position="256"/>
    </location>
</feature>
<dbReference type="EMBL" id="ACYH01000012">
    <property type="protein sequence ID" value="EEV21175.1"/>
    <property type="molecule type" value="Genomic_DNA"/>
</dbReference>
<dbReference type="Pfam" id="PF18755">
    <property type="entry name" value="RAMA"/>
    <property type="match status" value="1"/>
</dbReference>
<comment type="caution">
    <text evidence="10">The sequence shown here is derived from an EMBL/GenBank/DDBJ whole genome shotgun (WGS) entry which is preliminary data.</text>
</comment>
<comment type="similarity">
    <text evidence="1 7">Belongs to the N(4)/N(6)-methyltransferase family.</text>
</comment>
<reference evidence="10 11" key="1">
    <citation type="submission" date="2009-07" db="EMBL/GenBank/DDBJ databases">
        <authorList>
            <person name="Madupu R."/>
            <person name="Sebastian Y."/>
            <person name="Durkin A.S."/>
            <person name="Torralba M."/>
            <person name="Methe B."/>
            <person name="Sutton G.G."/>
            <person name="Strausberg R.L."/>
            <person name="Nelson K.E."/>
        </authorList>
    </citation>
    <scope>NUCLEOTIDE SEQUENCE [LARGE SCALE GENOMIC DNA]</scope>
    <source>
        <strain evidence="10 11">ATCC 35580</strain>
    </source>
</reference>
<gene>
    <name evidence="10" type="ORF">TREVI0001_1536</name>
</gene>
<dbReference type="InterPro" id="IPR001091">
    <property type="entry name" value="RM_Methyltransferase"/>
</dbReference>